<name>A0A1X7VHJ9_AMPQE</name>
<organism evidence="1">
    <name type="scientific">Amphimedon queenslandica</name>
    <name type="common">Sponge</name>
    <dbReference type="NCBI Taxonomy" id="400682"/>
    <lineage>
        <taxon>Eukaryota</taxon>
        <taxon>Metazoa</taxon>
        <taxon>Porifera</taxon>
        <taxon>Demospongiae</taxon>
        <taxon>Heteroscleromorpha</taxon>
        <taxon>Haplosclerida</taxon>
        <taxon>Niphatidae</taxon>
        <taxon>Amphimedon</taxon>
    </lineage>
</organism>
<protein>
    <recommendedName>
        <fullName evidence="2">Reverse transcriptase Ty1/copia-type domain-containing protein</fullName>
    </recommendedName>
</protein>
<reference evidence="1" key="1">
    <citation type="submission" date="2017-05" db="UniProtKB">
        <authorList>
            <consortium name="EnsemblMetazoa"/>
        </authorList>
    </citation>
    <scope>IDENTIFICATION</scope>
</reference>
<proteinExistence type="predicted"/>
<sequence length="82" mass="9032">MTAVKRILRYLRGTTHNGLLYKRGGSNNLIGYSDSDCGCDRNDCKSTLGFLFQLGCTAFTWQSKKETSVALSMAEAKFISLA</sequence>
<dbReference type="PANTHER" id="PTHR11439:SF483">
    <property type="entry name" value="PEPTIDE SYNTHASE GLIP-LIKE, PUTATIVE (AFU_ORTHOLOGUE AFUA_3G12920)-RELATED"/>
    <property type="match status" value="1"/>
</dbReference>
<dbReference type="PANTHER" id="PTHR11439">
    <property type="entry name" value="GAG-POL-RELATED RETROTRANSPOSON"/>
    <property type="match status" value="1"/>
</dbReference>
<dbReference type="InParanoid" id="A0A1X7VHJ9"/>
<accession>A0A1X7VHJ9</accession>
<evidence type="ECO:0008006" key="2">
    <source>
        <dbReference type="Google" id="ProtNLM"/>
    </source>
</evidence>
<dbReference type="STRING" id="400682.A0A1X7VHJ9"/>
<dbReference type="eggNOG" id="KOG0017">
    <property type="taxonomic scope" value="Eukaryota"/>
</dbReference>
<dbReference type="CDD" id="cd09272">
    <property type="entry name" value="RNase_HI_RT_Ty1"/>
    <property type="match status" value="1"/>
</dbReference>
<dbReference type="EnsemblMetazoa" id="Aqu2.1.39511_001">
    <property type="protein sequence ID" value="Aqu2.1.39511_001"/>
    <property type="gene ID" value="Aqu2.1.39511"/>
</dbReference>
<evidence type="ECO:0000313" key="1">
    <source>
        <dbReference type="EnsemblMetazoa" id="Aqu2.1.39511_001"/>
    </source>
</evidence>
<dbReference type="AlphaFoldDB" id="A0A1X7VHJ9"/>